<dbReference type="InterPro" id="IPR010852">
    <property type="entry name" value="ABATE"/>
</dbReference>
<dbReference type="PANTHER" id="PTHR35525:SF3">
    <property type="entry name" value="BLL6575 PROTEIN"/>
    <property type="match status" value="1"/>
</dbReference>
<dbReference type="RefSeq" id="WP_117358924.1">
    <property type="nucleotide sequence ID" value="NZ_QURH01000316.1"/>
</dbReference>
<dbReference type="SUPFAM" id="SSF160904">
    <property type="entry name" value="Jann2411-like"/>
    <property type="match status" value="1"/>
</dbReference>
<dbReference type="PANTHER" id="PTHR35525">
    <property type="entry name" value="BLL6575 PROTEIN"/>
    <property type="match status" value="1"/>
</dbReference>
<sequence>MARLAVELVNGDDPSDLRREFFEQHRVAEPGDDALAELVPLLRDAVAAVADAGSIDPVNLLLERFPPVMTVSTHDDAGGPHLHFARDGEEPTAWLGRSCAAALAHVICGDPDVAVGRCQADGCERFYVDDSRNRSRRFCSNTCASRTTVAAYRARRRSAAR</sequence>
<comment type="caution">
    <text evidence="2">The sequence shown here is derived from an EMBL/GenBank/DDBJ whole genome shotgun (WGS) entry which is preliminary data.</text>
</comment>
<dbReference type="EMBL" id="QURH01000316">
    <property type="protein sequence ID" value="RFU39914.1"/>
    <property type="molecule type" value="Genomic_DNA"/>
</dbReference>
<feature type="domain" description="Zinc finger CGNR" evidence="1">
    <location>
        <begin position="115"/>
        <end position="156"/>
    </location>
</feature>
<evidence type="ECO:0000313" key="2">
    <source>
        <dbReference type="EMBL" id="RFU39914.1"/>
    </source>
</evidence>
<dbReference type="InterPro" id="IPR021005">
    <property type="entry name" value="Znf_CGNR"/>
</dbReference>
<dbReference type="Pfam" id="PF11706">
    <property type="entry name" value="zf-CGNR"/>
    <property type="match status" value="1"/>
</dbReference>
<evidence type="ECO:0000313" key="3">
    <source>
        <dbReference type="Proteomes" id="UP000261811"/>
    </source>
</evidence>
<proteinExistence type="predicted"/>
<organism evidence="2 3">
    <name type="scientific">Actinomadura logoneensis</name>
    <dbReference type="NCBI Taxonomy" id="2293572"/>
    <lineage>
        <taxon>Bacteria</taxon>
        <taxon>Bacillati</taxon>
        <taxon>Actinomycetota</taxon>
        <taxon>Actinomycetes</taxon>
        <taxon>Streptosporangiales</taxon>
        <taxon>Thermomonosporaceae</taxon>
        <taxon>Actinomadura</taxon>
    </lineage>
</organism>
<dbReference type="OrthoDB" id="3531194at2"/>
<reference evidence="2 3" key="1">
    <citation type="submission" date="2018-08" db="EMBL/GenBank/DDBJ databases">
        <title>Actinomadura jelena sp. nov., a novel Actinomycete isolated from soil in Chad.</title>
        <authorList>
            <person name="Shi L."/>
        </authorList>
    </citation>
    <scope>NUCLEOTIDE SEQUENCE [LARGE SCALE GENOMIC DNA]</scope>
    <source>
        <strain evidence="2 3">NEAU-G17</strain>
    </source>
</reference>
<dbReference type="InterPro" id="IPR023286">
    <property type="entry name" value="ABATE_dom_sf"/>
</dbReference>
<accession>A0A372JJ78</accession>
<dbReference type="Gene3D" id="1.10.3300.10">
    <property type="entry name" value="Jann2411-like domain"/>
    <property type="match status" value="1"/>
</dbReference>
<name>A0A372JJ78_9ACTN</name>
<protein>
    <submittedName>
        <fullName evidence="2">CGNR zinc finger domain-containing protein</fullName>
    </submittedName>
</protein>
<dbReference type="Proteomes" id="UP000261811">
    <property type="component" value="Unassembled WGS sequence"/>
</dbReference>
<keyword evidence="3" id="KW-1185">Reference proteome</keyword>
<gene>
    <name evidence="2" type="ORF">DZF91_19685</name>
</gene>
<evidence type="ECO:0000259" key="1">
    <source>
        <dbReference type="Pfam" id="PF11706"/>
    </source>
</evidence>
<dbReference type="AlphaFoldDB" id="A0A372JJ78"/>